<gene>
    <name evidence="3" type="ORF">B0T14DRAFT_282519</name>
</gene>
<dbReference type="Gene3D" id="2.70.50.70">
    <property type="match status" value="1"/>
</dbReference>
<protein>
    <recommendedName>
        <fullName evidence="5">Extracellular protein</fullName>
    </recommendedName>
</protein>
<dbReference type="AlphaFoldDB" id="A0AA39WDY7"/>
<keyword evidence="2" id="KW-0732">Signal</keyword>
<evidence type="ECO:0000256" key="1">
    <source>
        <dbReference type="SAM" id="MobiDB-lite"/>
    </source>
</evidence>
<feature type="chain" id="PRO_5041242585" description="Extracellular protein" evidence="2">
    <location>
        <begin position="24"/>
        <end position="408"/>
    </location>
</feature>
<dbReference type="Proteomes" id="UP001175000">
    <property type="component" value="Unassembled WGS sequence"/>
</dbReference>
<feature type="region of interest" description="Disordered" evidence="1">
    <location>
        <begin position="381"/>
        <end position="408"/>
    </location>
</feature>
<dbReference type="PANTHER" id="PTHR36182:SF1">
    <property type="entry name" value="PROTEIN, PUTATIVE (AFU_ORTHOLOGUE AFUA_6G10930)-RELATED"/>
    <property type="match status" value="1"/>
</dbReference>
<feature type="compositionally biased region" description="Low complexity" evidence="1">
    <location>
        <begin position="241"/>
        <end position="268"/>
    </location>
</feature>
<feature type="compositionally biased region" description="Pro residues" evidence="1">
    <location>
        <begin position="276"/>
        <end position="292"/>
    </location>
</feature>
<dbReference type="EMBL" id="JAULSU010000006">
    <property type="protein sequence ID" value="KAK0613623.1"/>
    <property type="molecule type" value="Genomic_DNA"/>
</dbReference>
<feature type="signal peptide" evidence="2">
    <location>
        <begin position="1"/>
        <end position="23"/>
    </location>
</feature>
<keyword evidence="4" id="KW-1185">Reference proteome</keyword>
<feature type="region of interest" description="Disordered" evidence="1">
    <location>
        <begin position="315"/>
        <end position="351"/>
    </location>
</feature>
<evidence type="ECO:0000313" key="4">
    <source>
        <dbReference type="Proteomes" id="UP001175000"/>
    </source>
</evidence>
<name>A0AA39WDY7_9PEZI</name>
<sequence>MRSFTSLTGLVATLLVGGQLAAAHMEMIYPPPFRSKANQYATNVDFSMTSPLSNDGSNYPCKGYHVDLGTPAGKPTAEFAPGGTYNFTIAGGAAHNGGSCQAALSYDGGKTFTVIESIIGDCPLRPSFDFTVPSDAQTGTAIFSWTWFNAVGNRELYQNCAAVTIGSGAVANRQVNQRAAVAFSSRPQIFKANIGNGCTTLEGSSVIFPDAGPDVQNNGGTQQPPSGSCGAAAPGGGSGGAPDAPTTTAAIPTVPATTAPAAPTVEPPKTGNPVPTVEPPKPTNPGIPPRPTSQPTTAPGGVFLTISEATTFSTATKTASVAPPAPTTTNPAPGSGSGSSPSTPSAGANSGPCTNEGAWNCINGTSFQRCASGQWSPVIPMAPGTTCTPGTSDSLNMSGRRSARRFSA</sequence>
<feature type="compositionally biased region" description="Polar residues" evidence="1">
    <location>
        <begin position="385"/>
        <end position="399"/>
    </location>
</feature>
<comment type="caution">
    <text evidence="3">The sequence shown here is derived from an EMBL/GenBank/DDBJ whole genome shotgun (WGS) entry which is preliminary data.</text>
</comment>
<evidence type="ECO:0000313" key="3">
    <source>
        <dbReference type="EMBL" id="KAK0613623.1"/>
    </source>
</evidence>
<evidence type="ECO:0008006" key="5">
    <source>
        <dbReference type="Google" id="ProtNLM"/>
    </source>
</evidence>
<accession>A0AA39WDY7</accession>
<evidence type="ECO:0000256" key="2">
    <source>
        <dbReference type="SAM" id="SignalP"/>
    </source>
</evidence>
<dbReference type="PANTHER" id="PTHR36182">
    <property type="entry name" value="PROTEIN, PUTATIVE (AFU_ORTHOLOGUE AFUA_6G10930)-RELATED"/>
    <property type="match status" value="1"/>
</dbReference>
<proteinExistence type="predicted"/>
<feature type="region of interest" description="Disordered" evidence="1">
    <location>
        <begin position="209"/>
        <end position="301"/>
    </location>
</feature>
<reference evidence="3" key="1">
    <citation type="submission" date="2023-06" db="EMBL/GenBank/DDBJ databases">
        <title>Genome-scale phylogeny and comparative genomics of the fungal order Sordariales.</title>
        <authorList>
            <consortium name="Lawrence Berkeley National Laboratory"/>
            <person name="Hensen N."/>
            <person name="Bonometti L."/>
            <person name="Westerberg I."/>
            <person name="Brannstrom I.O."/>
            <person name="Guillou S."/>
            <person name="Cros-Aarteil S."/>
            <person name="Calhoun S."/>
            <person name="Haridas S."/>
            <person name="Kuo A."/>
            <person name="Mondo S."/>
            <person name="Pangilinan J."/>
            <person name="Riley R."/>
            <person name="Labutti K."/>
            <person name="Andreopoulos B."/>
            <person name="Lipzen A."/>
            <person name="Chen C."/>
            <person name="Yanf M."/>
            <person name="Daum C."/>
            <person name="Ng V."/>
            <person name="Clum A."/>
            <person name="Steindorff A."/>
            <person name="Ohm R."/>
            <person name="Martin F."/>
            <person name="Silar P."/>
            <person name="Natvig D."/>
            <person name="Lalanne C."/>
            <person name="Gautier V."/>
            <person name="Ament-Velasquez S.L."/>
            <person name="Kruys A."/>
            <person name="Hutchinson M.I."/>
            <person name="Powell A.J."/>
            <person name="Barry K."/>
            <person name="Miller A.N."/>
            <person name="Grigoriev I.V."/>
            <person name="Debuchy R."/>
            <person name="Gladieux P."/>
            <person name="Thoren M.H."/>
            <person name="Johannesson H."/>
        </authorList>
    </citation>
    <scope>NUCLEOTIDE SEQUENCE</scope>
    <source>
        <strain evidence="3">CBS 606.72</strain>
    </source>
</reference>
<organism evidence="3 4">
    <name type="scientific">Immersiella caudata</name>
    <dbReference type="NCBI Taxonomy" id="314043"/>
    <lineage>
        <taxon>Eukaryota</taxon>
        <taxon>Fungi</taxon>
        <taxon>Dikarya</taxon>
        <taxon>Ascomycota</taxon>
        <taxon>Pezizomycotina</taxon>
        <taxon>Sordariomycetes</taxon>
        <taxon>Sordariomycetidae</taxon>
        <taxon>Sordariales</taxon>
        <taxon>Lasiosphaeriaceae</taxon>
        <taxon>Immersiella</taxon>
    </lineage>
</organism>